<feature type="compositionally biased region" description="Basic and acidic residues" evidence="1">
    <location>
        <begin position="351"/>
        <end position="372"/>
    </location>
</feature>
<protein>
    <submittedName>
        <fullName evidence="2">APC-related protein 1</fullName>
    </submittedName>
</protein>
<dbReference type="OrthoDB" id="5918429at2759"/>
<feature type="region of interest" description="Disordered" evidence="1">
    <location>
        <begin position="389"/>
        <end position="421"/>
    </location>
</feature>
<dbReference type="STRING" id="6265.A0A0B2VR56"/>
<feature type="region of interest" description="Disordered" evidence="1">
    <location>
        <begin position="454"/>
        <end position="485"/>
    </location>
</feature>
<dbReference type="EMBL" id="JPKZ01001124">
    <property type="protein sequence ID" value="KHN83887.1"/>
    <property type="molecule type" value="Genomic_DNA"/>
</dbReference>
<dbReference type="InterPro" id="IPR011989">
    <property type="entry name" value="ARM-like"/>
</dbReference>
<evidence type="ECO:0000313" key="2">
    <source>
        <dbReference type="EMBL" id="KHN83887.1"/>
    </source>
</evidence>
<dbReference type="Proteomes" id="UP000031036">
    <property type="component" value="Unassembled WGS sequence"/>
</dbReference>
<dbReference type="OMA" id="RCTSTQS"/>
<organism evidence="2 3">
    <name type="scientific">Toxocara canis</name>
    <name type="common">Canine roundworm</name>
    <dbReference type="NCBI Taxonomy" id="6265"/>
    <lineage>
        <taxon>Eukaryota</taxon>
        <taxon>Metazoa</taxon>
        <taxon>Ecdysozoa</taxon>
        <taxon>Nematoda</taxon>
        <taxon>Chromadorea</taxon>
        <taxon>Rhabditida</taxon>
        <taxon>Spirurina</taxon>
        <taxon>Ascaridomorpha</taxon>
        <taxon>Ascaridoidea</taxon>
        <taxon>Toxocaridae</taxon>
        <taxon>Toxocara</taxon>
    </lineage>
</organism>
<feature type="region of interest" description="Disordered" evidence="1">
    <location>
        <begin position="599"/>
        <end position="638"/>
    </location>
</feature>
<gene>
    <name evidence="2" type="primary">apr-1</name>
    <name evidence="2" type="ORF">Tcan_11344</name>
</gene>
<feature type="compositionally biased region" description="Polar residues" evidence="1">
    <location>
        <begin position="809"/>
        <end position="819"/>
    </location>
</feature>
<name>A0A0B2VR56_TOXCA</name>
<reference evidence="2 3" key="1">
    <citation type="submission" date="2014-11" db="EMBL/GenBank/DDBJ databases">
        <title>Genetic blueprint of the zoonotic pathogen Toxocara canis.</title>
        <authorList>
            <person name="Zhu X.-Q."/>
            <person name="Korhonen P.K."/>
            <person name="Cai H."/>
            <person name="Young N.D."/>
            <person name="Nejsum P."/>
            <person name="von Samson-Himmelstjerna G."/>
            <person name="Boag P.R."/>
            <person name="Tan P."/>
            <person name="Li Q."/>
            <person name="Min J."/>
            <person name="Yang Y."/>
            <person name="Wang X."/>
            <person name="Fang X."/>
            <person name="Hall R.S."/>
            <person name="Hofmann A."/>
            <person name="Sternberg P.W."/>
            <person name="Jex A.R."/>
            <person name="Gasser R.B."/>
        </authorList>
    </citation>
    <scope>NUCLEOTIDE SEQUENCE [LARGE SCALE GENOMIC DNA]</scope>
    <source>
        <strain evidence="2">PN_DK_2014</strain>
    </source>
</reference>
<feature type="compositionally biased region" description="Basic and acidic residues" evidence="1">
    <location>
        <begin position="394"/>
        <end position="404"/>
    </location>
</feature>
<sequence length="939" mass="100551">MVLRLVDLLNSPSFTIIGNALGVLSQLLAKDHQLRVHVRLNHKAMQLLNHLRNSTRDDIRNAVKTVLEYLNAADLSSAFAPPYSYPHTATSSTYHGDGMSSSYGGTSTDTAPFMDAPRRLKLRSAQSHAPPSLLTAGLSASEAAPSLFTFPAARCAATMQHGFAPRPGERQPQQHFSSLPRHYFQQSKYTEVTSSRGEADLFSQPQPATSFAPPFAASMGLLGGQVQTESTSSQTSAYLPIGGAGAEMDDREEFEDSELARLDLRSDDPSFEVEDSVRCTRCTSTQSLSSLLPGEKSAWESCNNSAMNSNRLSPASATDLPDSPTQCMPLSHHDITIPSASDLTAKSSKIIAHDTEKPETSEEKAAEPDGRDDAQIADALSQLVDLELNVTGEDSPRGLKEEPTKQSSSADDDGDYGSFMGRADSELLNQSIEAAMPKRIETNEDLLADMIEQVQPKPSPRARRHPNNGRNFSSASTARIHSAASSMKTDDDDFLLQSIASVLPQSSSSRREHTGLGSPPKKVRAVTGDTARASTGPKRNLRAVVTKHTQTCLCVRDVTATSTQASSSESTCDYVAMSSSAALFNAALQSSSLVESAQTSEKVRDASSLRQQVSNEGSDTLSDDNYSRFGDEEETVDTKVPEDVVEEFQAEQLLIDCSVLLDTAHHGTAKPATRTSASRIAMPTWGTNLRNGSNTMPRNESSGAAALAAFASLKTVSSASALPDGDAASPKNASEKSLPLATRRSASANATFKTRLTPARSSRDAEKQTVVHASKMNKKSVNDSVNSRAAAHVASQRRIKPTVPPKPGVSTTNTSTTLAAPNANKLKSSRPAQPRVSISERNDSMNGIKSSSRDLEAVAHSGVPSSDFPLTTSAVTASRSVRVPPFNYRNPQEVTAAQRCDGNLLNVEKSAEVDNSSTCDLHDELKKKPNVKQMLVTTV</sequence>
<evidence type="ECO:0000256" key="1">
    <source>
        <dbReference type="SAM" id="MobiDB-lite"/>
    </source>
</evidence>
<feature type="compositionally biased region" description="Polar residues" evidence="1">
    <location>
        <begin position="744"/>
        <end position="754"/>
    </location>
</feature>
<feature type="region of interest" description="Disordered" evidence="1">
    <location>
        <begin position="722"/>
        <end position="854"/>
    </location>
</feature>
<feature type="compositionally biased region" description="Polar residues" evidence="1">
    <location>
        <begin position="468"/>
        <end position="485"/>
    </location>
</feature>
<proteinExistence type="predicted"/>
<keyword evidence="3" id="KW-1185">Reference proteome</keyword>
<feature type="region of interest" description="Disordered" evidence="1">
    <location>
        <begin position="350"/>
        <end position="372"/>
    </location>
</feature>
<comment type="caution">
    <text evidence="2">The sequence shown here is derived from an EMBL/GenBank/DDBJ whole genome shotgun (WGS) entry which is preliminary data.</text>
</comment>
<evidence type="ECO:0000313" key="3">
    <source>
        <dbReference type="Proteomes" id="UP000031036"/>
    </source>
</evidence>
<dbReference type="Gene3D" id="1.25.10.10">
    <property type="entry name" value="Leucine-rich Repeat Variant"/>
    <property type="match status" value="1"/>
</dbReference>
<feature type="compositionally biased region" description="Basic and acidic residues" evidence="1">
    <location>
        <begin position="625"/>
        <end position="638"/>
    </location>
</feature>
<accession>A0A0B2VR56</accession>
<feature type="compositionally biased region" description="Polar residues" evidence="1">
    <location>
        <begin position="608"/>
        <end position="624"/>
    </location>
</feature>
<dbReference type="AlphaFoldDB" id="A0A0B2VR56"/>
<feature type="region of interest" description="Disordered" evidence="1">
    <location>
        <begin position="505"/>
        <end position="537"/>
    </location>
</feature>